<comment type="caution">
    <text evidence="3">The sequence shown here is derived from an EMBL/GenBank/DDBJ whole genome shotgun (WGS) entry which is preliminary data.</text>
</comment>
<dbReference type="AlphaFoldDB" id="A0A1S2NDT7"/>
<name>A0A1S2NDT7_9BURK</name>
<organism evidence="3 4">
    <name type="scientific">Massilia timonae</name>
    <dbReference type="NCBI Taxonomy" id="47229"/>
    <lineage>
        <taxon>Bacteria</taxon>
        <taxon>Pseudomonadati</taxon>
        <taxon>Pseudomonadota</taxon>
        <taxon>Betaproteobacteria</taxon>
        <taxon>Burkholderiales</taxon>
        <taxon>Oxalobacteraceae</taxon>
        <taxon>Telluria group</taxon>
        <taxon>Massilia</taxon>
    </lineage>
</organism>
<proteinExistence type="predicted"/>
<dbReference type="EMBL" id="JRYB01000001">
    <property type="protein sequence ID" value="OIJ42824.1"/>
    <property type="molecule type" value="Genomic_DNA"/>
</dbReference>
<keyword evidence="2" id="KW-0812">Transmembrane</keyword>
<feature type="compositionally biased region" description="Low complexity" evidence="1">
    <location>
        <begin position="138"/>
        <end position="167"/>
    </location>
</feature>
<sequence>MRPSDENQDNRMHAHMRPNLMSSARRGGREDSILAKLEREPARRAGVGHGARLAWYGAAVAVAVGLTATLAWLAAGAGPAPMEVARPDAAPAPMTSMAPAPVETAVIVDTAPQPAPDPVLAAAPAPIPPLRLLEPAAAPTAPAKAAPAPVKTAPARRPEARAAAPARSRVQSPRQAARQARTVNPARAGEAQDDSDVALISAVIYHANGHAAPAEDETPTPPAR</sequence>
<accession>A0A1S2NDT7</accession>
<feature type="region of interest" description="Disordered" evidence="1">
    <location>
        <begin position="138"/>
        <end position="194"/>
    </location>
</feature>
<reference evidence="3 4" key="1">
    <citation type="submission" date="2014-10" db="EMBL/GenBank/DDBJ databases">
        <authorList>
            <person name="Seo M.-J."/>
            <person name="Seok Y.J."/>
            <person name="Cha I.-T."/>
        </authorList>
    </citation>
    <scope>NUCLEOTIDE SEQUENCE [LARGE SCALE GENOMIC DNA]</scope>
    <source>
        <strain evidence="3 4">NEU</strain>
    </source>
</reference>
<feature type="transmembrane region" description="Helical" evidence="2">
    <location>
        <begin position="53"/>
        <end position="75"/>
    </location>
</feature>
<keyword evidence="2" id="KW-0472">Membrane</keyword>
<protein>
    <submittedName>
        <fullName evidence="3">Uncharacterized protein</fullName>
    </submittedName>
</protein>
<evidence type="ECO:0000313" key="4">
    <source>
        <dbReference type="Proteomes" id="UP000180246"/>
    </source>
</evidence>
<dbReference type="Proteomes" id="UP000180246">
    <property type="component" value="Unassembled WGS sequence"/>
</dbReference>
<feature type="compositionally biased region" description="Basic and acidic residues" evidence="1">
    <location>
        <begin position="1"/>
        <end position="12"/>
    </location>
</feature>
<evidence type="ECO:0000313" key="3">
    <source>
        <dbReference type="EMBL" id="OIJ42824.1"/>
    </source>
</evidence>
<feature type="region of interest" description="Disordered" evidence="1">
    <location>
        <begin position="1"/>
        <end position="28"/>
    </location>
</feature>
<evidence type="ECO:0000256" key="1">
    <source>
        <dbReference type="SAM" id="MobiDB-lite"/>
    </source>
</evidence>
<gene>
    <name evidence="3" type="ORF">LO55_4607</name>
</gene>
<keyword evidence="2" id="KW-1133">Transmembrane helix</keyword>
<evidence type="ECO:0000256" key="2">
    <source>
        <dbReference type="SAM" id="Phobius"/>
    </source>
</evidence>